<dbReference type="SUPFAM" id="SSF55620">
    <property type="entry name" value="Tetrahydrobiopterin biosynthesis enzymes-like"/>
    <property type="match status" value="2"/>
</dbReference>
<keyword evidence="6" id="KW-0418">Kinase</keyword>
<dbReference type="EMBL" id="MU250538">
    <property type="protein sequence ID" value="KAG7444992.1"/>
    <property type="molecule type" value="Genomic_DNA"/>
</dbReference>
<dbReference type="PROSITE" id="PS00793">
    <property type="entry name" value="DHPS_2"/>
    <property type="match status" value="1"/>
</dbReference>
<dbReference type="InterPro" id="IPR045031">
    <property type="entry name" value="DHP_synth-like"/>
</dbReference>
<dbReference type="GO" id="GO:0005524">
    <property type="term" value="F:ATP binding"/>
    <property type="evidence" value="ECO:0007669"/>
    <property type="project" value="UniProtKB-KW"/>
</dbReference>
<dbReference type="InterPro" id="IPR006157">
    <property type="entry name" value="FolB_dom"/>
</dbReference>
<organism evidence="10 11">
    <name type="scientific">Guyanagaster necrorhizus</name>
    <dbReference type="NCBI Taxonomy" id="856835"/>
    <lineage>
        <taxon>Eukaryota</taxon>
        <taxon>Fungi</taxon>
        <taxon>Dikarya</taxon>
        <taxon>Basidiomycota</taxon>
        <taxon>Agaricomycotina</taxon>
        <taxon>Agaricomycetes</taxon>
        <taxon>Agaricomycetidae</taxon>
        <taxon>Agaricales</taxon>
        <taxon>Marasmiineae</taxon>
        <taxon>Physalacriaceae</taxon>
        <taxon>Guyanagaster</taxon>
    </lineage>
</organism>
<keyword evidence="11" id="KW-1185">Reference proteome</keyword>
<dbReference type="SMART" id="SM00905">
    <property type="entry name" value="FolB"/>
    <property type="match status" value="2"/>
</dbReference>
<dbReference type="GO" id="GO:0016301">
    <property type="term" value="F:kinase activity"/>
    <property type="evidence" value="ECO:0007669"/>
    <property type="project" value="UniProtKB-KW"/>
</dbReference>
<evidence type="ECO:0000256" key="3">
    <source>
        <dbReference type="ARBA" id="ARBA00013253"/>
    </source>
</evidence>
<evidence type="ECO:0000256" key="8">
    <source>
        <dbReference type="ARBA" id="ARBA00022909"/>
    </source>
</evidence>
<dbReference type="Pfam" id="PF01288">
    <property type="entry name" value="HPPK"/>
    <property type="match status" value="1"/>
</dbReference>
<dbReference type="OrthoDB" id="615426at2759"/>
<dbReference type="RefSeq" id="XP_043038492.1">
    <property type="nucleotide sequence ID" value="XM_043184244.1"/>
</dbReference>
<dbReference type="InterPro" id="IPR000489">
    <property type="entry name" value="Pterin-binding_dom"/>
</dbReference>
<dbReference type="InterPro" id="IPR035907">
    <property type="entry name" value="Hppk_sf"/>
</dbReference>
<dbReference type="InterPro" id="IPR011005">
    <property type="entry name" value="Dihydropteroate_synth-like_sf"/>
</dbReference>
<dbReference type="PANTHER" id="PTHR20941:SF1">
    <property type="entry name" value="FOLIC ACID SYNTHESIS PROTEIN FOL1"/>
    <property type="match status" value="1"/>
</dbReference>
<keyword evidence="7" id="KW-0067">ATP-binding</keyword>
<evidence type="ECO:0000256" key="5">
    <source>
        <dbReference type="ARBA" id="ARBA00022741"/>
    </source>
</evidence>
<dbReference type="PROSITE" id="PS50972">
    <property type="entry name" value="PTERIN_BINDING"/>
    <property type="match status" value="1"/>
</dbReference>
<dbReference type="PROSITE" id="PS00792">
    <property type="entry name" value="DHPS_1"/>
    <property type="match status" value="1"/>
</dbReference>
<dbReference type="PANTHER" id="PTHR20941">
    <property type="entry name" value="FOLATE SYNTHESIS PROTEINS"/>
    <property type="match status" value="1"/>
</dbReference>
<dbReference type="NCBIfam" id="TIGR01498">
    <property type="entry name" value="folK"/>
    <property type="match status" value="1"/>
</dbReference>
<sequence length="848" mass="93290">MSGTDYIRVKDLLVNAYLSSGARWPPKEPGKPTLQPIFITISIPYDIKKAADNDDLENSISYSALASTVRAALSPDPSAEFTPVFDSLESVGCCIYDLLLSESPYRSILHQIQLKISQTKPPLHCHAVVVESSATQSTDSWYLDRIRYLCENIECHAIIGVNPAERLERQLVRLNVSIDHPGYCPGSGKSLDFRSLIRRLYENVGKTEFLTLEALASYTALESLKELRLFLQSDLAPSINVKAAKPYALVFASASEIEVCRTFSDYPSEFKTDRVKHQSLDVPSLSTAVIAFGSNLGDRFFNIELALRLLEVPKYYSLQNAHAVVDILDTSFLYESAPMYVTDQPAFINGACIIQTNLLPLELLGLLKKIEATVGRVPSIRNGPRAVDLDIILYSDLVIDTRPLHQRQTDEYLEGSLVIPHPRMCEREFVLRPLKDMIPDNIHPIIGKSIATLLDEALSTFPVPEFPMQKVIPFPRYPLSSDSKALLTNVPPVPSNLTYWAFPCSPGSPSFQTRLMAILNSTPDSFSDGSVHNTLSTALDCARHATQSGADIIDIGGYSTRPGAAFVSVADEIARVSPVISAIRKSETDEMLRDVLISVDTFRWQVARSAISSGANCINDVYSFTGPSCYPYPSDDAMEQTIARQYITELKKLTREFAVPVVLMHSRAEAGANKNYGDYSYAGSKNSVVEGVRVELGIKVDDIVKGKGGIRRWLVIIDPGVGFSKTVDGNLQVLRDSSSITDDIYIGSSSSSYSLQFLSVPLPSKIESDRRRNPLAGFPFLIGASRKSFLGTILEGGNGRTTQPKERGWATAATVACAVQQGACAVRVHDISEMADVLRVANLLWRSH</sequence>
<dbReference type="GO" id="GO:0004156">
    <property type="term" value="F:dihydropteroate synthase activity"/>
    <property type="evidence" value="ECO:0007669"/>
    <property type="project" value="TreeGrafter"/>
</dbReference>
<dbReference type="SUPFAM" id="SSF55083">
    <property type="entry name" value="6-hydroxymethyl-7,8-dihydropterin pyrophosphokinase, HPPK"/>
    <property type="match status" value="1"/>
</dbReference>
<dbReference type="PROSITE" id="PS00794">
    <property type="entry name" value="HPPK"/>
    <property type="match status" value="1"/>
</dbReference>
<dbReference type="GO" id="GO:0005740">
    <property type="term" value="C:mitochondrial envelope"/>
    <property type="evidence" value="ECO:0007669"/>
    <property type="project" value="TreeGrafter"/>
</dbReference>
<dbReference type="GO" id="GO:0004150">
    <property type="term" value="F:dihydroneopterin aldolase activity"/>
    <property type="evidence" value="ECO:0007669"/>
    <property type="project" value="InterPro"/>
</dbReference>
<proteinExistence type="inferred from homology"/>
<evidence type="ECO:0000256" key="4">
    <source>
        <dbReference type="ARBA" id="ARBA00022679"/>
    </source>
</evidence>
<comment type="pathway">
    <text evidence="1">Cofactor biosynthesis; tetrahydrofolate biosynthesis; 2-amino-4-hydroxy-6-hydroxymethyl-7,8-dihydropteridine diphosphate from 7,8-dihydroneopterin triphosphate: step 4/4.</text>
</comment>
<dbReference type="InterPro" id="IPR000550">
    <property type="entry name" value="Hppk"/>
</dbReference>
<gene>
    <name evidence="10" type="ORF">BT62DRAFT_920768</name>
</gene>
<evidence type="ECO:0000256" key="2">
    <source>
        <dbReference type="ARBA" id="ARBA00009640"/>
    </source>
</evidence>
<comment type="caution">
    <text evidence="10">The sequence shown here is derived from an EMBL/GenBank/DDBJ whole genome shotgun (WGS) entry which is preliminary data.</text>
</comment>
<name>A0A9P7VQK9_9AGAR</name>
<dbReference type="GeneID" id="66106541"/>
<keyword evidence="5" id="KW-0547">Nucleotide-binding</keyword>
<keyword evidence="4" id="KW-0808">Transferase</keyword>
<evidence type="ECO:0000256" key="1">
    <source>
        <dbReference type="ARBA" id="ARBA00005051"/>
    </source>
</evidence>
<evidence type="ECO:0000256" key="7">
    <source>
        <dbReference type="ARBA" id="ARBA00022840"/>
    </source>
</evidence>
<dbReference type="GO" id="GO:0046656">
    <property type="term" value="P:folic acid biosynthetic process"/>
    <property type="evidence" value="ECO:0007669"/>
    <property type="project" value="UniProtKB-KW"/>
</dbReference>
<evidence type="ECO:0000313" key="11">
    <source>
        <dbReference type="Proteomes" id="UP000812287"/>
    </source>
</evidence>
<dbReference type="Pfam" id="PF00809">
    <property type="entry name" value="Pterin_bind"/>
    <property type="match status" value="1"/>
</dbReference>
<dbReference type="Pfam" id="PF02152">
    <property type="entry name" value="FolB"/>
    <property type="match status" value="2"/>
</dbReference>
<protein>
    <recommendedName>
        <fullName evidence="3">2-amino-4-hydroxy-6-hydroxymethyldihydropteridine diphosphokinase</fullName>
        <ecNumber evidence="3">2.7.6.3</ecNumber>
    </recommendedName>
</protein>
<dbReference type="GO" id="GO:0046654">
    <property type="term" value="P:tetrahydrofolate biosynthetic process"/>
    <property type="evidence" value="ECO:0007669"/>
    <property type="project" value="TreeGrafter"/>
</dbReference>
<accession>A0A9P7VQK9</accession>
<dbReference type="Proteomes" id="UP000812287">
    <property type="component" value="Unassembled WGS sequence"/>
</dbReference>
<dbReference type="Gene3D" id="3.20.20.20">
    <property type="entry name" value="Dihydropteroate synthase-like"/>
    <property type="match status" value="1"/>
</dbReference>
<dbReference type="Gene3D" id="3.30.1130.10">
    <property type="match status" value="2"/>
</dbReference>
<dbReference type="SUPFAM" id="SSF51717">
    <property type="entry name" value="Dihydropteroate synthetase-like"/>
    <property type="match status" value="1"/>
</dbReference>
<dbReference type="EC" id="2.7.6.3" evidence="3"/>
<evidence type="ECO:0000256" key="6">
    <source>
        <dbReference type="ARBA" id="ARBA00022777"/>
    </source>
</evidence>
<feature type="domain" description="Pterin-binding" evidence="9">
    <location>
        <begin position="513"/>
        <end position="839"/>
    </location>
</feature>
<comment type="similarity">
    <text evidence="2">In the N-terminal section; belongs to the DHNA family.</text>
</comment>
<dbReference type="Gene3D" id="3.30.70.560">
    <property type="entry name" value="7,8-Dihydro-6-hydroxymethylpterin-pyrophosphokinase HPPK"/>
    <property type="match status" value="1"/>
</dbReference>
<keyword evidence="8" id="KW-0289">Folate biosynthesis</keyword>
<reference evidence="10" key="1">
    <citation type="submission" date="2020-11" db="EMBL/GenBank/DDBJ databases">
        <title>Adaptations for nitrogen fixation in a non-lichenized fungal sporocarp promotes dispersal by wood-feeding termites.</title>
        <authorList>
            <consortium name="DOE Joint Genome Institute"/>
            <person name="Koch R.A."/>
            <person name="Yoon G."/>
            <person name="Arayal U."/>
            <person name="Lail K."/>
            <person name="Amirebrahimi M."/>
            <person name="Labutti K."/>
            <person name="Lipzen A."/>
            <person name="Riley R."/>
            <person name="Barry K."/>
            <person name="Henrissat B."/>
            <person name="Grigoriev I.V."/>
            <person name="Herr J.R."/>
            <person name="Aime M.C."/>
        </authorList>
    </citation>
    <scope>NUCLEOTIDE SEQUENCE</scope>
    <source>
        <strain evidence="10">MCA 3950</strain>
    </source>
</reference>
<dbReference type="CDD" id="cd00483">
    <property type="entry name" value="HPPK"/>
    <property type="match status" value="1"/>
</dbReference>
<dbReference type="AlphaFoldDB" id="A0A9P7VQK9"/>
<dbReference type="GO" id="GO:0003848">
    <property type="term" value="F:2-amino-4-hydroxy-6-hydroxymethyldihydropteridine diphosphokinase activity"/>
    <property type="evidence" value="ECO:0007669"/>
    <property type="project" value="UniProtKB-EC"/>
</dbReference>
<evidence type="ECO:0000259" key="9">
    <source>
        <dbReference type="PROSITE" id="PS50972"/>
    </source>
</evidence>
<evidence type="ECO:0000313" key="10">
    <source>
        <dbReference type="EMBL" id="KAG7444992.1"/>
    </source>
</evidence>
<dbReference type="InterPro" id="IPR043133">
    <property type="entry name" value="GTP-CH-I_C/QueF"/>
</dbReference>